<name>A0ACC2U409_9FUNG</name>
<evidence type="ECO:0000313" key="1">
    <source>
        <dbReference type="EMBL" id="KAJ9081296.1"/>
    </source>
</evidence>
<gene>
    <name evidence="1" type="ORF">DSO57_1016161</name>
</gene>
<feature type="non-terminal residue" evidence="1">
    <location>
        <position position="1"/>
    </location>
</feature>
<protein>
    <submittedName>
        <fullName evidence="1">Uncharacterized protein</fullName>
    </submittedName>
</protein>
<sequence length="158" mass="18271">DLHNKICDDDPFVSDSRNPLQIMNLPSNQKEAVTFRWPHNGTEAPVESITSVLAPMRINHMVITHSCMHQLELLMEKTLFNIIRQIANHPNIKKTNFKRLRLLEIEPRPLVWKISFREHRVYSSSEVAAASSQEKFYFKVYKRSGKWTVALGKVETGG</sequence>
<organism evidence="1 2">
    <name type="scientific">Entomophthora muscae</name>
    <dbReference type="NCBI Taxonomy" id="34485"/>
    <lineage>
        <taxon>Eukaryota</taxon>
        <taxon>Fungi</taxon>
        <taxon>Fungi incertae sedis</taxon>
        <taxon>Zoopagomycota</taxon>
        <taxon>Entomophthoromycotina</taxon>
        <taxon>Entomophthoromycetes</taxon>
        <taxon>Entomophthorales</taxon>
        <taxon>Entomophthoraceae</taxon>
        <taxon>Entomophthora</taxon>
    </lineage>
</organism>
<comment type="caution">
    <text evidence="1">The sequence shown here is derived from an EMBL/GenBank/DDBJ whole genome shotgun (WGS) entry which is preliminary data.</text>
</comment>
<proteinExistence type="predicted"/>
<evidence type="ECO:0000313" key="2">
    <source>
        <dbReference type="Proteomes" id="UP001165960"/>
    </source>
</evidence>
<reference evidence="1" key="1">
    <citation type="submission" date="2022-04" db="EMBL/GenBank/DDBJ databases">
        <title>Genome of the entomopathogenic fungus Entomophthora muscae.</title>
        <authorList>
            <person name="Elya C."/>
            <person name="Lovett B.R."/>
            <person name="Lee E."/>
            <person name="Macias A.M."/>
            <person name="Hajek A.E."/>
            <person name="De Bivort B.L."/>
            <person name="Kasson M.T."/>
            <person name="De Fine Licht H.H."/>
            <person name="Stajich J.E."/>
        </authorList>
    </citation>
    <scope>NUCLEOTIDE SEQUENCE</scope>
    <source>
        <strain evidence="1">Berkeley</strain>
    </source>
</reference>
<keyword evidence="2" id="KW-1185">Reference proteome</keyword>
<dbReference type="Proteomes" id="UP001165960">
    <property type="component" value="Unassembled WGS sequence"/>
</dbReference>
<accession>A0ACC2U409</accession>
<dbReference type="EMBL" id="QTSX02001485">
    <property type="protein sequence ID" value="KAJ9081296.1"/>
    <property type="molecule type" value="Genomic_DNA"/>
</dbReference>